<name>A0A1I7WZF7_HETBA</name>
<accession>A0A1I7WZF7</accession>
<evidence type="ECO:0000313" key="2">
    <source>
        <dbReference type="WBParaSite" id="Hba_10566"/>
    </source>
</evidence>
<keyword evidence="1" id="KW-1185">Reference proteome</keyword>
<sequence>MWMNHPSSIMLYLRKRPNEVEDSLIDRTTSTLTRDFTNPINCRVGKDAAANKQRQHNGRRIREHYDTTTTLHVVRLKRQLRHWTS</sequence>
<dbReference type="WBParaSite" id="Hba_10566">
    <property type="protein sequence ID" value="Hba_10566"/>
    <property type="gene ID" value="Hba_10566"/>
</dbReference>
<organism evidence="1 2">
    <name type="scientific">Heterorhabditis bacteriophora</name>
    <name type="common">Entomopathogenic nematode worm</name>
    <dbReference type="NCBI Taxonomy" id="37862"/>
    <lineage>
        <taxon>Eukaryota</taxon>
        <taxon>Metazoa</taxon>
        <taxon>Ecdysozoa</taxon>
        <taxon>Nematoda</taxon>
        <taxon>Chromadorea</taxon>
        <taxon>Rhabditida</taxon>
        <taxon>Rhabditina</taxon>
        <taxon>Rhabditomorpha</taxon>
        <taxon>Strongyloidea</taxon>
        <taxon>Heterorhabditidae</taxon>
        <taxon>Heterorhabditis</taxon>
    </lineage>
</organism>
<reference evidence="2" key="1">
    <citation type="submission" date="2016-11" db="UniProtKB">
        <authorList>
            <consortium name="WormBaseParasite"/>
        </authorList>
    </citation>
    <scope>IDENTIFICATION</scope>
</reference>
<dbReference type="AlphaFoldDB" id="A0A1I7WZF7"/>
<dbReference type="Proteomes" id="UP000095283">
    <property type="component" value="Unplaced"/>
</dbReference>
<evidence type="ECO:0000313" key="1">
    <source>
        <dbReference type="Proteomes" id="UP000095283"/>
    </source>
</evidence>
<protein>
    <submittedName>
        <fullName evidence="2">Uncharacterized protein</fullName>
    </submittedName>
</protein>
<proteinExistence type="predicted"/>